<gene>
    <name evidence="3" type="ORF">HB847_04255</name>
</gene>
<dbReference type="InterPro" id="IPR013783">
    <property type="entry name" value="Ig-like_fold"/>
</dbReference>
<dbReference type="Pfam" id="PF20622">
    <property type="entry name" value="Big_15"/>
    <property type="match status" value="1"/>
</dbReference>
<evidence type="ECO:0000259" key="2">
    <source>
        <dbReference type="Pfam" id="PF20622"/>
    </source>
</evidence>
<proteinExistence type="predicted"/>
<comment type="caution">
    <text evidence="3">The sequence shown here is derived from an EMBL/GenBank/DDBJ whole genome shotgun (WGS) entry which is preliminary data.</text>
</comment>
<feature type="domain" description="Bacterial Ig" evidence="2">
    <location>
        <begin position="245"/>
        <end position="323"/>
    </location>
</feature>
<dbReference type="InterPro" id="IPR041498">
    <property type="entry name" value="Big_6"/>
</dbReference>
<evidence type="ECO:0000313" key="3">
    <source>
        <dbReference type="EMBL" id="MBC1371573.1"/>
    </source>
</evidence>
<reference evidence="3 4" key="1">
    <citation type="submission" date="2020-03" db="EMBL/GenBank/DDBJ databases">
        <title>Soil Listeria distribution.</title>
        <authorList>
            <person name="Liao J."/>
            <person name="Wiedmann M."/>
        </authorList>
    </citation>
    <scope>NUCLEOTIDE SEQUENCE [LARGE SCALE GENOMIC DNA]</scope>
    <source>
        <strain evidence="3 4">FSL L7-1681</strain>
    </source>
</reference>
<feature type="non-terminal residue" evidence="3">
    <location>
        <position position="664"/>
    </location>
</feature>
<organism evidence="3 4">
    <name type="scientific">Listeria booriae</name>
    <dbReference type="NCBI Taxonomy" id="1552123"/>
    <lineage>
        <taxon>Bacteria</taxon>
        <taxon>Bacillati</taxon>
        <taxon>Bacillota</taxon>
        <taxon>Bacilli</taxon>
        <taxon>Bacillales</taxon>
        <taxon>Listeriaceae</taxon>
        <taxon>Listeria</taxon>
    </lineage>
</organism>
<evidence type="ECO:0008006" key="5">
    <source>
        <dbReference type="Google" id="ProtNLM"/>
    </source>
</evidence>
<evidence type="ECO:0000259" key="1">
    <source>
        <dbReference type="Pfam" id="PF17936"/>
    </source>
</evidence>
<sequence>MKKKSTVIKKGVIGLLVIGTIPFNDIEVKAASDSLKDVSTFSKANRNQLTATSIPPVENIGAKVSKETGNLVIHTHYVGATYLRGVAPNATKVRLSIAGKLIRIVDVAPDHSFRIYANDIAALKTPGAILEMTAQNKNGAFSETVTSTVKEFKAPILDDYSVGQKYITGTVADGTTRISLYSKTGILLRNGQMEADGTFKITANDLPALQIAGDSFTVKAVTASGVISDATQGTIEAEILAAAPTVKAYYVHDTYMTGNVSERAVRVFLRVNGRALRGGTIAPDGSYRIYANDVVELKQPASTFEVVAQDVNNRYSEVATSSVKSIPAPLVNLYRAGQTYITGSVPTNASRVSVYDKTGKLLRNGQVHEDGTFRIYVSGVPELQLAGNHLTIKTFTANGERNGEASQIVSRAIDEPTVVRVTHNSTEVSGTGLAGADVFVKVGMKEIGTGKVTSNGSYTIPIAKQAVGTKLSVHQERNGVLSLATELTVAKGLDAPEINRFYARDNSRIGGIGEEGATIIVRVGQEEIGRGQVSQEGSYSVAIPKQAVGTTLSVVQSKDGDTSSSKHTIVPVTIASPSVITSNEVSIRGVARRGFATIKIYNQATNQEIAAARAIGSGSFVISIPKQTPGNKLTLVSIASSYSELESIDLSVIKGLDAPQVNQV</sequence>
<dbReference type="AlphaFoldDB" id="A0A841Y2J2"/>
<dbReference type="Gene3D" id="2.60.40.10">
    <property type="entry name" value="Immunoglobulins"/>
    <property type="match status" value="2"/>
</dbReference>
<feature type="domain" description="Bacterial Ig" evidence="1">
    <location>
        <begin position="503"/>
        <end position="569"/>
    </location>
</feature>
<dbReference type="InterPro" id="IPR046746">
    <property type="entry name" value="Big_15"/>
</dbReference>
<evidence type="ECO:0000313" key="4">
    <source>
        <dbReference type="Proteomes" id="UP000591929"/>
    </source>
</evidence>
<accession>A0A841Y2J2</accession>
<protein>
    <recommendedName>
        <fullName evidence="5">Bacterial Ig domain-containing protein</fullName>
    </recommendedName>
</protein>
<name>A0A841Y2J2_9LIST</name>
<dbReference type="Pfam" id="PF17936">
    <property type="entry name" value="Big_6"/>
    <property type="match status" value="2"/>
</dbReference>
<dbReference type="Proteomes" id="UP000591929">
    <property type="component" value="Unassembled WGS sequence"/>
</dbReference>
<dbReference type="EMBL" id="JAARPL010000003">
    <property type="protein sequence ID" value="MBC1371573.1"/>
    <property type="molecule type" value="Genomic_DNA"/>
</dbReference>
<feature type="domain" description="Bacterial Ig" evidence="1">
    <location>
        <begin position="414"/>
        <end position="489"/>
    </location>
</feature>
<dbReference type="RefSeq" id="WP_185376251.1">
    <property type="nucleotide sequence ID" value="NZ_JAARPL010000003.1"/>
</dbReference>